<proteinExistence type="predicted"/>
<sequence>MSDFAVGDRVTLNFCPSWNLPYRKFAKEGRLATIENIRPDLLHDPIKIIFDVKRRGAKPVDAWVSARDLTPALAATPAIKGEE</sequence>
<dbReference type="RefSeq" id="WP_139385013.1">
    <property type="nucleotide sequence ID" value="NZ_FUYM01000001.1"/>
</dbReference>
<organism evidence="1 2">
    <name type="scientific">Rhizorhabdus histidinilytica</name>
    <dbReference type="NCBI Taxonomy" id="439228"/>
    <lineage>
        <taxon>Bacteria</taxon>
        <taxon>Pseudomonadati</taxon>
        <taxon>Pseudomonadota</taxon>
        <taxon>Alphaproteobacteria</taxon>
        <taxon>Sphingomonadales</taxon>
        <taxon>Sphingomonadaceae</taxon>
        <taxon>Rhizorhabdus</taxon>
    </lineage>
</organism>
<keyword evidence="2" id="KW-1185">Reference proteome</keyword>
<reference evidence="2" key="1">
    <citation type="submission" date="2017-02" db="EMBL/GenBank/DDBJ databases">
        <authorList>
            <person name="Varghese N."/>
            <person name="Submissions S."/>
        </authorList>
    </citation>
    <scope>NUCLEOTIDE SEQUENCE [LARGE SCALE GENOMIC DNA]</scope>
    <source>
        <strain evidence="2">UM2</strain>
    </source>
</reference>
<dbReference type="EMBL" id="FUYM01000001">
    <property type="protein sequence ID" value="SKB31052.1"/>
    <property type="molecule type" value="Genomic_DNA"/>
</dbReference>
<name>A0A1T5A7P6_9SPHN</name>
<evidence type="ECO:0000313" key="1">
    <source>
        <dbReference type="EMBL" id="SKB31052.1"/>
    </source>
</evidence>
<gene>
    <name evidence="1" type="ORF">SAMN06295920_101686</name>
</gene>
<dbReference type="AlphaFoldDB" id="A0A1T5A7P6"/>
<dbReference type="Proteomes" id="UP000189818">
    <property type="component" value="Unassembled WGS sequence"/>
</dbReference>
<dbReference type="STRING" id="439228.SAMN06295920_101686"/>
<evidence type="ECO:0000313" key="2">
    <source>
        <dbReference type="Proteomes" id="UP000189818"/>
    </source>
</evidence>
<accession>A0A1T5A7P6</accession>
<protein>
    <submittedName>
        <fullName evidence="1">Uncharacterized protein</fullName>
    </submittedName>
</protein>